<keyword evidence="3" id="KW-1185">Reference proteome</keyword>
<reference evidence="2 3" key="1">
    <citation type="journal article" date="2018" name="Sci. Rep.">
        <title>Genomic signatures of local adaptation to the degree of environmental predictability in rotifers.</title>
        <authorList>
            <person name="Franch-Gras L."/>
            <person name="Hahn C."/>
            <person name="Garcia-Roger E.M."/>
            <person name="Carmona M.J."/>
            <person name="Serra M."/>
            <person name="Gomez A."/>
        </authorList>
    </citation>
    <scope>NUCLEOTIDE SEQUENCE [LARGE SCALE GENOMIC DNA]</scope>
    <source>
        <strain evidence="2">HYR1</strain>
    </source>
</reference>
<sequence length="108" mass="12203">MSTEGVRSYTKGMTIRLKGQSIGINFNEKPGSASYAIRNKDKTKLLALMMIIDISMLNLIVQCTNSSIILFKFKKPKICPKSIDDNAAQILLDFSLVQKRIRLISKFF</sequence>
<dbReference type="Proteomes" id="UP000276133">
    <property type="component" value="Unassembled WGS sequence"/>
</dbReference>
<proteinExistence type="predicted"/>
<gene>
    <name evidence="2" type="ORF">BpHYR1_039011</name>
</gene>
<evidence type="ECO:0000313" key="3">
    <source>
        <dbReference type="Proteomes" id="UP000276133"/>
    </source>
</evidence>
<feature type="transmembrane region" description="Helical" evidence="1">
    <location>
        <begin position="45"/>
        <end position="71"/>
    </location>
</feature>
<protein>
    <submittedName>
        <fullName evidence="2">Uncharacterized protein</fullName>
    </submittedName>
</protein>
<dbReference type="AlphaFoldDB" id="A0A3M7T1K5"/>
<evidence type="ECO:0000313" key="2">
    <source>
        <dbReference type="EMBL" id="RNA41819.1"/>
    </source>
</evidence>
<evidence type="ECO:0000256" key="1">
    <source>
        <dbReference type="SAM" id="Phobius"/>
    </source>
</evidence>
<keyword evidence="1" id="KW-1133">Transmembrane helix</keyword>
<organism evidence="2 3">
    <name type="scientific">Brachionus plicatilis</name>
    <name type="common">Marine rotifer</name>
    <name type="synonym">Brachionus muelleri</name>
    <dbReference type="NCBI Taxonomy" id="10195"/>
    <lineage>
        <taxon>Eukaryota</taxon>
        <taxon>Metazoa</taxon>
        <taxon>Spiralia</taxon>
        <taxon>Gnathifera</taxon>
        <taxon>Rotifera</taxon>
        <taxon>Eurotatoria</taxon>
        <taxon>Monogononta</taxon>
        <taxon>Pseudotrocha</taxon>
        <taxon>Ploima</taxon>
        <taxon>Brachionidae</taxon>
        <taxon>Brachionus</taxon>
    </lineage>
</organism>
<dbReference type="EMBL" id="REGN01000447">
    <property type="protein sequence ID" value="RNA41819.1"/>
    <property type="molecule type" value="Genomic_DNA"/>
</dbReference>
<accession>A0A3M7T1K5</accession>
<keyword evidence="1" id="KW-0472">Membrane</keyword>
<name>A0A3M7T1K5_BRAPC</name>
<comment type="caution">
    <text evidence="2">The sequence shown here is derived from an EMBL/GenBank/DDBJ whole genome shotgun (WGS) entry which is preliminary data.</text>
</comment>
<keyword evidence="1" id="KW-0812">Transmembrane</keyword>